<evidence type="ECO:0000313" key="7">
    <source>
        <dbReference type="EMBL" id="MBE2129671.1"/>
    </source>
</evidence>
<evidence type="ECO:0000256" key="6">
    <source>
        <dbReference type="RuleBase" id="RU004296"/>
    </source>
</evidence>
<keyword evidence="4 6" id="KW-0378">Hydrolase</keyword>
<dbReference type="RefSeq" id="WP_047449639.1">
    <property type="nucleotide sequence ID" value="NZ_CBCSFW010000006.1"/>
</dbReference>
<dbReference type="InterPro" id="IPR008256">
    <property type="entry name" value="Peptidase_S1B"/>
</dbReference>
<dbReference type="InterPro" id="IPR009003">
    <property type="entry name" value="Peptidase_S1_PA"/>
</dbReference>
<feature type="signal peptide" evidence="6">
    <location>
        <begin position="1"/>
        <end position="22"/>
    </location>
</feature>
<protein>
    <recommendedName>
        <fullName evidence="6">Serine protease</fullName>
        <ecNumber evidence="6">3.4.21.-</ecNumber>
    </recommendedName>
</protein>
<dbReference type="PRINTS" id="PR00839">
    <property type="entry name" value="V8PROTEASE"/>
</dbReference>
<proteinExistence type="inferred from homology"/>
<gene>
    <name evidence="7" type="ORF">ILQ21_11500</name>
</gene>
<feature type="chain" id="PRO_5044978972" description="Serine protease" evidence="6">
    <location>
        <begin position="23"/>
        <end position="231"/>
    </location>
</feature>
<organism evidence="7 8">
    <name type="scientific">Staphylococcus schweitzeri</name>
    <dbReference type="NCBI Taxonomy" id="1654388"/>
    <lineage>
        <taxon>Bacteria</taxon>
        <taxon>Bacillati</taxon>
        <taxon>Bacillota</taxon>
        <taxon>Bacilli</taxon>
        <taxon>Bacillales</taxon>
        <taxon>Staphylococcaceae</taxon>
        <taxon>Staphylococcus</taxon>
    </lineage>
</organism>
<comment type="caution">
    <text evidence="7">The sequence shown here is derived from an EMBL/GenBank/DDBJ whole genome shotgun (WGS) entry which is preliminary data.</text>
</comment>
<dbReference type="EC" id="3.4.21.-" evidence="6"/>
<name>A0ABR9NC73_9STAP</name>
<accession>A0ABR9NC73</accession>
<dbReference type="GeneID" id="98346511"/>
<dbReference type="Pfam" id="PF13365">
    <property type="entry name" value="Trypsin_2"/>
    <property type="match status" value="1"/>
</dbReference>
<evidence type="ECO:0000256" key="5">
    <source>
        <dbReference type="ARBA" id="ARBA00022825"/>
    </source>
</evidence>
<evidence type="ECO:0000256" key="2">
    <source>
        <dbReference type="ARBA" id="ARBA00022670"/>
    </source>
</evidence>
<dbReference type="EMBL" id="JADAMT010000019">
    <property type="protein sequence ID" value="MBE2129671.1"/>
    <property type="molecule type" value="Genomic_DNA"/>
</dbReference>
<keyword evidence="8" id="KW-1185">Reference proteome</keyword>
<reference evidence="7 8" key="1">
    <citation type="submission" date="2020-10" db="EMBL/GenBank/DDBJ databases">
        <title>Phenotypic and genomic profiling of Staphylococcus argenteus in Canada and the United States and recommendations for clinical result reporting.</title>
        <authorList>
            <person name="Eshaghi A."/>
            <person name="Bommersbach C."/>
            <person name="Zitterman S."/>
            <person name="Burnham C.-A.D."/>
            <person name="Patel R."/>
            <person name="Schuetz A.N."/>
            <person name="Patel S.N."/>
            <person name="Kus J.V."/>
        </authorList>
    </citation>
    <scope>NUCLEOTIDE SEQUENCE [LARGE SCALE GENOMIC DNA]</scope>
    <source>
        <strain evidence="7 8">DSM 28300</strain>
    </source>
</reference>
<evidence type="ECO:0000256" key="4">
    <source>
        <dbReference type="ARBA" id="ARBA00022801"/>
    </source>
</evidence>
<sequence>MKKTLLLLAFLLILVANNQVSKAENKTDNRSLVTDIFNTKNSLNTAKYEGNDKHHCTAIMITKDVGLTSSHCKDGGFEEGYIGTIYPGHSGLATLAGSASVSTFNPYSDLDIALIKTSDQTDEYSHYLKNINVSIKSVDFSKLKGKELYSIGYPIDKSGYKQYKTEGTVIETFNDKALRTTLQSTPGQSGSGVFLKENDQLIGVISEGSLDGSLVVPINSQIADWIDRVRR</sequence>
<keyword evidence="3 6" id="KW-0732">Signal</keyword>
<evidence type="ECO:0000256" key="1">
    <source>
        <dbReference type="ARBA" id="ARBA00008764"/>
    </source>
</evidence>
<keyword evidence="2 6" id="KW-0645">Protease</keyword>
<evidence type="ECO:0000256" key="3">
    <source>
        <dbReference type="ARBA" id="ARBA00022729"/>
    </source>
</evidence>
<dbReference type="SUPFAM" id="SSF50494">
    <property type="entry name" value="Trypsin-like serine proteases"/>
    <property type="match status" value="1"/>
</dbReference>
<evidence type="ECO:0000313" key="8">
    <source>
        <dbReference type="Proteomes" id="UP000596960"/>
    </source>
</evidence>
<dbReference type="Gene3D" id="2.40.10.10">
    <property type="entry name" value="Trypsin-like serine proteases"/>
    <property type="match status" value="2"/>
</dbReference>
<dbReference type="InterPro" id="IPR043504">
    <property type="entry name" value="Peptidase_S1_PA_chymotrypsin"/>
</dbReference>
<keyword evidence="5 6" id="KW-0720">Serine protease</keyword>
<dbReference type="Proteomes" id="UP000596960">
    <property type="component" value="Unassembled WGS sequence"/>
</dbReference>
<comment type="similarity">
    <text evidence="1 6">Belongs to the peptidase S1B family.</text>
</comment>